<dbReference type="EMBL" id="BAABUJ010000009">
    <property type="protein sequence ID" value="GAA5798039.1"/>
    <property type="molecule type" value="Genomic_DNA"/>
</dbReference>
<accession>A0ABP9XTD1</accession>
<comment type="caution">
    <text evidence="2">The sequence shown here is derived from an EMBL/GenBank/DDBJ whole genome shotgun (WGS) entry which is preliminary data.</text>
</comment>
<protein>
    <submittedName>
        <fullName evidence="2">Uncharacterized protein</fullName>
    </submittedName>
</protein>
<sequence>MHKELSDGRCAFFKATHNTRSTGSAEYSALIRKKRNANNNRRTATKRPAVDITGGSETPEIEPTTKKQRKEEAKPLHLAGITASANNVKPATKREKKKEKTDNSGPAPAGQKRRFSMTPWDEKDAPPPRKRVRFEITAG</sequence>
<reference evidence="2 3" key="1">
    <citation type="submission" date="2024-04" db="EMBL/GenBank/DDBJ databases">
        <title>genome sequences of Mucor flavus KT1a and Helicostylum pulchrum KT1b strains isolation_sourced from the surface of a dry-aged beef.</title>
        <authorList>
            <person name="Toyotome T."/>
            <person name="Hosono M."/>
            <person name="Torimaru M."/>
            <person name="Fukuda K."/>
            <person name="Mikami N."/>
        </authorList>
    </citation>
    <scope>NUCLEOTIDE SEQUENCE [LARGE SCALE GENOMIC DNA]</scope>
    <source>
        <strain evidence="2 3">KT1b</strain>
    </source>
</reference>
<evidence type="ECO:0000313" key="2">
    <source>
        <dbReference type="EMBL" id="GAA5798039.1"/>
    </source>
</evidence>
<feature type="compositionally biased region" description="Basic and acidic residues" evidence="1">
    <location>
        <begin position="63"/>
        <end position="75"/>
    </location>
</feature>
<name>A0ABP9XTD1_9FUNG</name>
<organism evidence="2 3">
    <name type="scientific">Helicostylum pulchrum</name>
    <dbReference type="NCBI Taxonomy" id="562976"/>
    <lineage>
        <taxon>Eukaryota</taxon>
        <taxon>Fungi</taxon>
        <taxon>Fungi incertae sedis</taxon>
        <taxon>Mucoromycota</taxon>
        <taxon>Mucoromycotina</taxon>
        <taxon>Mucoromycetes</taxon>
        <taxon>Mucorales</taxon>
        <taxon>Mucorineae</taxon>
        <taxon>Mucoraceae</taxon>
        <taxon>Helicostylum</taxon>
    </lineage>
</organism>
<feature type="region of interest" description="Disordered" evidence="1">
    <location>
        <begin position="16"/>
        <end position="139"/>
    </location>
</feature>
<feature type="compositionally biased region" description="Polar residues" evidence="1">
    <location>
        <begin position="16"/>
        <end position="25"/>
    </location>
</feature>
<dbReference type="Proteomes" id="UP001476247">
    <property type="component" value="Unassembled WGS sequence"/>
</dbReference>
<proteinExistence type="predicted"/>
<evidence type="ECO:0000256" key="1">
    <source>
        <dbReference type="SAM" id="MobiDB-lite"/>
    </source>
</evidence>
<evidence type="ECO:0000313" key="3">
    <source>
        <dbReference type="Proteomes" id="UP001476247"/>
    </source>
</evidence>
<gene>
    <name evidence="2" type="ORF">HPULCUR_003437</name>
</gene>
<keyword evidence="3" id="KW-1185">Reference proteome</keyword>